<dbReference type="Pfam" id="PF14435">
    <property type="entry name" value="SUKH-4"/>
    <property type="match status" value="1"/>
</dbReference>
<dbReference type="InterPro" id="IPR032722">
    <property type="entry name" value="Deaminase_XOO_2897"/>
</dbReference>
<dbReference type="EMBL" id="JACHJV010000001">
    <property type="protein sequence ID" value="MBB4921977.1"/>
    <property type="molecule type" value="Genomic_DNA"/>
</dbReference>
<dbReference type="Pfam" id="PF14440">
    <property type="entry name" value="XOO_2897-deam"/>
    <property type="match status" value="1"/>
</dbReference>
<gene>
    <name evidence="1" type="ORF">FHR34_000970</name>
</gene>
<organism evidence="1 2">
    <name type="scientific">Kitasatospora kifunensis</name>
    <name type="common">Streptomyces kifunensis</name>
    <dbReference type="NCBI Taxonomy" id="58351"/>
    <lineage>
        <taxon>Bacteria</taxon>
        <taxon>Bacillati</taxon>
        <taxon>Actinomycetota</taxon>
        <taxon>Actinomycetes</taxon>
        <taxon>Kitasatosporales</taxon>
        <taxon>Streptomycetaceae</taxon>
        <taxon>Kitasatospora</taxon>
    </lineage>
</organism>
<comment type="caution">
    <text evidence="1">The sequence shown here is derived from an EMBL/GenBank/DDBJ whole genome shotgun (WGS) entry which is preliminary data.</text>
</comment>
<evidence type="ECO:0008006" key="3">
    <source>
        <dbReference type="Google" id="ProtNLM"/>
    </source>
</evidence>
<dbReference type="Proteomes" id="UP000540506">
    <property type="component" value="Unassembled WGS sequence"/>
</dbReference>
<dbReference type="InterPro" id="IPR025851">
    <property type="entry name" value="SUKH-4"/>
</dbReference>
<protein>
    <recommendedName>
        <fullName evidence="3">SUKH-4 immunity protein of toxin-antitoxin system</fullName>
    </recommendedName>
</protein>
<dbReference type="AlphaFoldDB" id="A0A7W7QY81"/>
<dbReference type="RefSeq" id="WP_184934227.1">
    <property type="nucleotide sequence ID" value="NZ_JACHJV010000001.1"/>
</dbReference>
<keyword evidence="2" id="KW-1185">Reference proteome</keyword>
<evidence type="ECO:0000313" key="1">
    <source>
        <dbReference type="EMBL" id="MBB4921977.1"/>
    </source>
</evidence>
<evidence type="ECO:0000313" key="2">
    <source>
        <dbReference type="Proteomes" id="UP000540506"/>
    </source>
</evidence>
<proteinExistence type="predicted"/>
<reference evidence="1 2" key="1">
    <citation type="submission" date="2020-08" db="EMBL/GenBank/DDBJ databases">
        <title>Sequencing the genomes of 1000 actinobacteria strains.</title>
        <authorList>
            <person name="Klenk H.-P."/>
        </authorList>
    </citation>
    <scope>NUCLEOTIDE SEQUENCE [LARGE SCALE GENOMIC DNA]</scope>
    <source>
        <strain evidence="1 2">DSM 41654</strain>
    </source>
</reference>
<sequence>MTSSAERFTRFATRFGESGLRRFGSEAGAQLTDLVVPLRVLPYFHTLPEESSSLRAYAQEAGQRLDEAQLSWARLGSDRAFDLCVTPGGEVRAALLGYDEPERFVNSNPEAFADGLLLLDVLLESVAAAQTPTEAAAAFRATEQALQGADPQAFADPEHWWPLVLEDIRTTASVECYATFEFAAPDGVRHLVTRSGGVGVHPEQQVWSDLHAAGVEPEQVTRIHTELEACFMPGHYCSMWLAMMFPEATLTHNVSTGETAAERAAAIEKLRQATDRNSNGG</sequence>
<name>A0A7W7QY81_KITKI</name>
<accession>A0A7W7QY81</accession>